<evidence type="ECO:0000256" key="3">
    <source>
        <dbReference type="ARBA" id="ARBA00023004"/>
    </source>
</evidence>
<keyword evidence="4" id="KW-0411">Iron-sulfur</keyword>
<dbReference type="SFLD" id="SFLDG01067">
    <property type="entry name" value="SPASM/twitch_domain_containing"/>
    <property type="match status" value="1"/>
</dbReference>
<dbReference type="GO" id="GO:0051536">
    <property type="term" value="F:iron-sulfur cluster binding"/>
    <property type="evidence" value="ECO:0007669"/>
    <property type="project" value="UniProtKB-KW"/>
</dbReference>
<keyword evidence="1" id="KW-0949">S-adenosyl-L-methionine</keyword>
<dbReference type="InterPro" id="IPR006638">
    <property type="entry name" value="Elp3/MiaA/NifB-like_rSAM"/>
</dbReference>
<accession>B8R954</accession>
<evidence type="ECO:0000256" key="4">
    <source>
        <dbReference type="ARBA" id="ARBA00023014"/>
    </source>
</evidence>
<dbReference type="PROSITE" id="PS51918">
    <property type="entry name" value="RADICAL_SAM"/>
    <property type="match status" value="1"/>
</dbReference>
<evidence type="ECO:0000259" key="5">
    <source>
        <dbReference type="PROSITE" id="PS51918"/>
    </source>
</evidence>
<dbReference type="AlphaFoldDB" id="B8R954"/>
<keyword evidence="2" id="KW-0479">Metal-binding</keyword>
<evidence type="ECO:0000256" key="1">
    <source>
        <dbReference type="ARBA" id="ARBA00022691"/>
    </source>
</evidence>
<dbReference type="GO" id="GO:0046872">
    <property type="term" value="F:metal ion binding"/>
    <property type="evidence" value="ECO:0007669"/>
    <property type="project" value="UniProtKB-KW"/>
</dbReference>
<dbReference type="SMART" id="SM00729">
    <property type="entry name" value="Elp3"/>
    <property type="match status" value="1"/>
</dbReference>
<sequence>MSQVIYSPLKPFRYPERLRAIGAGEVPAPVHVRIKPTNVCNHSCWFCAYRSDAVSLGNGMNERDRISREKMIEIVADLAAMGVEAVTFSGGGEPLIYPHLVEVIDRLAAGGIRIGALTNGSMLKGKVADAFARHGTWLRVSIDGWDGASYARSRSVDEHEFDKVIANLTAFAARGSDCALGASVIVGKANAKHLLDLCGQLKRAGVGHVKIAPCIVRDSAVENDAYHREIEAVVRSEIGLIRGLEDERFRVNDHYHALGERFDRSEHRCPMAYLLTIIGADQVVYSCQDKAYTDGGALGSIRDRSFRAFWQSGEARSALAAINPSRDCRHHCVASVKNERILDYLSLDPEHSRFV</sequence>
<dbReference type="EMBL" id="EU910858">
    <property type="protein sequence ID" value="ACF98210.1"/>
    <property type="molecule type" value="Genomic_DNA"/>
</dbReference>
<dbReference type="GO" id="GO:0003824">
    <property type="term" value="F:catalytic activity"/>
    <property type="evidence" value="ECO:0007669"/>
    <property type="project" value="InterPro"/>
</dbReference>
<dbReference type="InterPro" id="IPR058240">
    <property type="entry name" value="rSAM_sf"/>
</dbReference>
<protein>
    <submittedName>
        <fullName evidence="6">Putative Fe-S oxidoreductase</fullName>
    </submittedName>
</protein>
<dbReference type="PANTHER" id="PTHR11228">
    <property type="entry name" value="RADICAL SAM DOMAIN PROTEIN"/>
    <property type="match status" value="1"/>
</dbReference>
<dbReference type="PANTHER" id="PTHR11228:SF35">
    <property type="entry name" value="MOLYBDENUM COFACTOR BIOSYNTHESIS PROTEIN A-RELATED"/>
    <property type="match status" value="1"/>
</dbReference>
<dbReference type="InterPro" id="IPR013785">
    <property type="entry name" value="Aldolase_TIM"/>
</dbReference>
<dbReference type="InterPro" id="IPR007197">
    <property type="entry name" value="rSAM"/>
</dbReference>
<organism evidence="6">
    <name type="scientific">uncultured bacterium 1114</name>
    <dbReference type="NCBI Taxonomy" id="548901"/>
    <lineage>
        <taxon>Bacteria</taxon>
        <taxon>environmental samples</taxon>
    </lineage>
</organism>
<dbReference type="InterPro" id="IPR050377">
    <property type="entry name" value="Radical_SAM_PqqE_MftC-like"/>
</dbReference>
<dbReference type="CDD" id="cd01335">
    <property type="entry name" value="Radical_SAM"/>
    <property type="match status" value="1"/>
</dbReference>
<dbReference type="SUPFAM" id="SSF102114">
    <property type="entry name" value="Radical SAM enzymes"/>
    <property type="match status" value="1"/>
</dbReference>
<name>B8R954_9BACT</name>
<dbReference type="Gene3D" id="3.20.20.70">
    <property type="entry name" value="Aldolase class I"/>
    <property type="match status" value="1"/>
</dbReference>
<proteinExistence type="predicted"/>
<evidence type="ECO:0000313" key="6">
    <source>
        <dbReference type="EMBL" id="ACF98210.1"/>
    </source>
</evidence>
<feature type="domain" description="Radical SAM core" evidence="5">
    <location>
        <begin position="26"/>
        <end position="253"/>
    </location>
</feature>
<reference evidence="6" key="1">
    <citation type="journal article" date="2009" name="Appl. Environ. Microbiol.">
        <title>Characterization of denitrification gene clusters of soil bacteria via a metagenomic approach.</title>
        <authorList>
            <person name="Demaneche S."/>
            <person name="Philippot L."/>
            <person name="David M.M."/>
            <person name="Navarro E."/>
            <person name="Vogel T.M."/>
            <person name="Simonet P."/>
        </authorList>
    </citation>
    <scope>NUCLEOTIDE SEQUENCE</scope>
</reference>
<evidence type="ECO:0000256" key="2">
    <source>
        <dbReference type="ARBA" id="ARBA00022723"/>
    </source>
</evidence>
<dbReference type="SFLD" id="SFLDS00029">
    <property type="entry name" value="Radical_SAM"/>
    <property type="match status" value="1"/>
</dbReference>
<keyword evidence="3" id="KW-0408">Iron</keyword>
<dbReference type="Pfam" id="PF04055">
    <property type="entry name" value="Radical_SAM"/>
    <property type="match status" value="1"/>
</dbReference>